<protein>
    <submittedName>
        <fullName evidence="1">Hypothetical_protein</fullName>
    </submittedName>
</protein>
<comment type="caution">
    <text evidence="1">The sequence shown here is derived from an EMBL/GenBank/DDBJ whole genome shotgun (WGS) entry which is preliminary data.</text>
</comment>
<proteinExistence type="predicted"/>
<evidence type="ECO:0000313" key="2">
    <source>
        <dbReference type="Proteomes" id="UP001642409"/>
    </source>
</evidence>
<keyword evidence="2" id="KW-1185">Reference proteome</keyword>
<reference evidence="1 2" key="1">
    <citation type="submission" date="2024-07" db="EMBL/GenBank/DDBJ databases">
        <authorList>
            <person name="Akdeniz Z."/>
        </authorList>
    </citation>
    <scope>NUCLEOTIDE SEQUENCE [LARGE SCALE GENOMIC DNA]</scope>
</reference>
<evidence type="ECO:0000313" key="1">
    <source>
        <dbReference type="EMBL" id="CAL6036754.1"/>
    </source>
</evidence>
<dbReference type="Proteomes" id="UP001642409">
    <property type="component" value="Unassembled WGS sequence"/>
</dbReference>
<gene>
    <name evidence="1" type="ORF">HINF_LOCUS36565</name>
</gene>
<accession>A0ABP1JEH2</accession>
<organism evidence="1 2">
    <name type="scientific">Hexamita inflata</name>
    <dbReference type="NCBI Taxonomy" id="28002"/>
    <lineage>
        <taxon>Eukaryota</taxon>
        <taxon>Metamonada</taxon>
        <taxon>Diplomonadida</taxon>
        <taxon>Hexamitidae</taxon>
        <taxon>Hexamitinae</taxon>
        <taxon>Hexamita</taxon>
    </lineage>
</organism>
<dbReference type="EMBL" id="CAXDID020000134">
    <property type="protein sequence ID" value="CAL6036754.1"/>
    <property type="molecule type" value="Genomic_DNA"/>
</dbReference>
<name>A0ABP1JEH2_9EUKA</name>
<sequence>MIKKQAHNHIILSQVYFSSRHLKHVDEKLDENKYCSVEMENYFIRSLGGTRCSWQSLATLLEKRMGFTKQKLTQTITNTAHTDTIAEGLDSISWHLVCNTQQWNLLFPDLAYLTVTAVLQYDDA</sequence>